<dbReference type="PROSITE" id="PS00674">
    <property type="entry name" value="AAA"/>
    <property type="match status" value="1"/>
</dbReference>
<feature type="domain" description="AAA+ ATPase" evidence="4">
    <location>
        <begin position="30"/>
        <end position="184"/>
    </location>
</feature>
<dbReference type="InterPro" id="IPR027417">
    <property type="entry name" value="P-loop_NTPase"/>
</dbReference>
<evidence type="ECO:0000259" key="4">
    <source>
        <dbReference type="SMART" id="SM00382"/>
    </source>
</evidence>
<protein>
    <recommendedName>
        <fullName evidence="4">AAA+ ATPase domain-containing protein</fullName>
    </recommendedName>
</protein>
<organism evidence="5 6">
    <name type="scientific">Pisum sativum</name>
    <name type="common">Garden pea</name>
    <name type="synonym">Lathyrus oleraceus</name>
    <dbReference type="NCBI Taxonomy" id="3888"/>
    <lineage>
        <taxon>Eukaryota</taxon>
        <taxon>Viridiplantae</taxon>
        <taxon>Streptophyta</taxon>
        <taxon>Embryophyta</taxon>
        <taxon>Tracheophyta</taxon>
        <taxon>Spermatophyta</taxon>
        <taxon>Magnoliopsida</taxon>
        <taxon>eudicotyledons</taxon>
        <taxon>Gunneridae</taxon>
        <taxon>Pentapetalae</taxon>
        <taxon>rosids</taxon>
        <taxon>fabids</taxon>
        <taxon>Fabales</taxon>
        <taxon>Fabaceae</taxon>
        <taxon>Papilionoideae</taxon>
        <taxon>50 kb inversion clade</taxon>
        <taxon>NPAAA clade</taxon>
        <taxon>Hologalegina</taxon>
        <taxon>IRL clade</taxon>
        <taxon>Fabeae</taxon>
        <taxon>Lathyrus</taxon>
    </lineage>
</organism>
<dbReference type="Proteomes" id="UP001058974">
    <property type="component" value="Chromosome 1"/>
</dbReference>
<dbReference type="GO" id="GO:0016887">
    <property type="term" value="F:ATP hydrolysis activity"/>
    <property type="evidence" value="ECO:0007669"/>
    <property type="project" value="InterPro"/>
</dbReference>
<comment type="caution">
    <text evidence="5">The sequence shown here is derived from an EMBL/GenBank/DDBJ whole genome shotgun (WGS) entry which is preliminary data.</text>
</comment>
<dbReference type="InterPro" id="IPR003959">
    <property type="entry name" value="ATPase_AAA_core"/>
</dbReference>
<dbReference type="Gene3D" id="3.40.50.300">
    <property type="entry name" value="P-loop containing nucleotide triphosphate hydrolases"/>
    <property type="match status" value="1"/>
</dbReference>
<dbReference type="GO" id="GO:0005524">
    <property type="term" value="F:ATP binding"/>
    <property type="evidence" value="ECO:0007669"/>
    <property type="project" value="UniProtKB-KW"/>
</dbReference>
<dbReference type="InterPro" id="IPR003960">
    <property type="entry name" value="ATPase_AAA_CS"/>
</dbReference>
<proteinExistence type="inferred from homology"/>
<comment type="similarity">
    <text evidence="1">Belongs to the AAA ATPase family. BCS1 subfamily.</text>
</comment>
<feature type="region of interest" description="Disordered" evidence="3">
    <location>
        <begin position="255"/>
        <end position="289"/>
    </location>
</feature>
<dbReference type="Pfam" id="PF00004">
    <property type="entry name" value="AAA"/>
    <property type="match status" value="1"/>
</dbReference>
<evidence type="ECO:0000313" key="5">
    <source>
        <dbReference type="EMBL" id="KAI5443124.1"/>
    </source>
</evidence>
<dbReference type="InterPro" id="IPR050747">
    <property type="entry name" value="Mitochondrial_chaperone_BCS1"/>
</dbReference>
<sequence length="289" mass="33131">MEPEKKDEIINDLVKFKRGKEYYAKVGKAWKRGYLLFGPPGTGKSTMISAIANFMNYDVYDLELTTIKDNIELKRLLIDTSSKSIIVIEDIDCSLDLTGQRKEKNEKDDDKNDEKMDPIKKAEKEEQKKSKVTLSGLLNFIDGIWSACGSERIIIFTTNFVDKLDPALIRRGRMDKHIEMSYCGYEAFKVLARNYLDVESHDELFPVIEKLLGEINMTPADVAENLMPKSITEDYESCLKNLIQSLEIEMKKLEEEAEKGKQELSEEKEKVKGNEKSAEKEVKENGVIH</sequence>
<dbReference type="InterPro" id="IPR058017">
    <property type="entry name" value="At3g28540-like_C"/>
</dbReference>
<reference evidence="5 6" key="1">
    <citation type="journal article" date="2022" name="Nat. Genet.">
        <title>Improved pea reference genome and pan-genome highlight genomic features and evolutionary characteristics.</title>
        <authorList>
            <person name="Yang T."/>
            <person name="Liu R."/>
            <person name="Luo Y."/>
            <person name="Hu S."/>
            <person name="Wang D."/>
            <person name="Wang C."/>
            <person name="Pandey M.K."/>
            <person name="Ge S."/>
            <person name="Xu Q."/>
            <person name="Li N."/>
            <person name="Li G."/>
            <person name="Huang Y."/>
            <person name="Saxena R.K."/>
            <person name="Ji Y."/>
            <person name="Li M."/>
            <person name="Yan X."/>
            <person name="He Y."/>
            <person name="Liu Y."/>
            <person name="Wang X."/>
            <person name="Xiang C."/>
            <person name="Varshney R.K."/>
            <person name="Ding H."/>
            <person name="Gao S."/>
            <person name="Zong X."/>
        </authorList>
    </citation>
    <scope>NUCLEOTIDE SEQUENCE [LARGE SCALE GENOMIC DNA]</scope>
    <source>
        <strain evidence="5 6">cv. Zhongwan 6</strain>
    </source>
</reference>
<keyword evidence="6" id="KW-1185">Reference proteome</keyword>
<evidence type="ECO:0000256" key="2">
    <source>
        <dbReference type="RuleBase" id="RU003651"/>
    </source>
</evidence>
<dbReference type="Gramene" id="Psat01G0196200-T1">
    <property type="protein sequence ID" value="KAI5443124.1"/>
    <property type="gene ID" value="KIW84_011962"/>
</dbReference>
<dbReference type="Gene3D" id="6.10.280.40">
    <property type="match status" value="1"/>
</dbReference>
<evidence type="ECO:0000256" key="1">
    <source>
        <dbReference type="ARBA" id="ARBA00007448"/>
    </source>
</evidence>
<dbReference type="SMART" id="SM00382">
    <property type="entry name" value="AAA"/>
    <property type="match status" value="1"/>
</dbReference>
<accession>A0A9D5BGE3</accession>
<keyword evidence="2" id="KW-0067">ATP-binding</keyword>
<feature type="region of interest" description="Disordered" evidence="3">
    <location>
        <begin position="101"/>
        <end position="125"/>
    </location>
</feature>
<dbReference type="Pfam" id="PF25568">
    <property type="entry name" value="AAA_lid_At3g28540"/>
    <property type="match status" value="1"/>
</dbReference>
<dbReference type="SUPFAM" id="SSF52540">
    <property type="entry name" value="P-loop containing nucleoside triphosphate hydrolases"/>
    <property type="match status" value="1"/>
</dbReference>
<evidence type="ECO:0000313" key="6">
    <source>
        <dbReference type="Proteomes" id="UP001058974"/>
    </source>
</evidence>
<dbReference type="EMBL" id="JAMSHJ010000001">
    <property type="protein sequence ID" value="KAI5443124.1"/>
    <property type="molecule type" value="Genomic_DNA"/>
</dbReference>
<name>A0A9D5BGE3_PEA</name>
<dbReference type="PANTHER" id="PTHR23070">
    <property type="entry name" value="BCS1 AAA-TYPE ATPASE"/>
    <property type="match status" value="1"/>
</dbReference>
<keyword evidence="2" id="KW-0547">Nucleotide-binding</keyword>
<gene>
    <name evidence="5" type="ORF">KIW84_011962</name>
</gene>
<evidence type="ECO:0000256" key="3">
    <source>
        <dbReference type="SAM" id="MobiDB-lite"/>
    </source>
</evidence>
<dbReference type="InterPro" id="IPR003593">
    <property type="entry name" value="AAA+_ATPase"/>
</dbReference>
<dbReference type="CDD" id="cd19510">
    <property type="entry name" value="RecA-like_BCS1"/>
    <property type="match status" value="1"/>
</dbReference>
<dbReference type="AlphaFoldDB" id="A0A9D5BGE3"/>